<dbReference type="InterPro" id="IPR006626">
    <property type="entry name" value="PbH1"/>
</dbReference>
<evidence type="ECO:0000259" key="2">
    <source>
        <dbReference type="Pfam" id="PF13229"/>
    </source>
</evidence>
<dbReference type="InterPro" id="IPR051550">
    <property type="entry name" value="SCF-Subunits/Alg-Epimerases"/>
</dbReference>
<sequence length="462" mass="48109">MVDRRCFILGLGASALTLSASTIPAGAQGSIITKARLRGGIDATEFGLRPNATDDQSAIFQRMIDEADRRNLPIDLPPGVYPLSNIRLPKRTRLSGVPGATRIRYSGRGFLFRAENAAHITLDGLSIDGQNRWLSDDSEALIELRQPGEVHMTGCEVVGAGKTALQIEGASGLLRDNHISGAASIGLFARQSEGLSIEGNTVERCGDGGILVHRWEEGEDATQIRGNRISEIGAASGGTGQYGNGINIYRAQNVIVADNIVTDCAFSAIRGNTASGMIARGNQCLRSGETALYAEFGTTGSIIDGNLIDGAANGISVVNFDSGGRLSSVSSNIVRNIVDHGPTAEDAAGFGIGIAVEADTAVAANVVEKAARFGMAAGWGPYLRAVSMTGNVVRESPVGLAVTVAEGAGKAVVTGNTFQAVPQGAIVGYRWTERASDDLAGLSEEAVADLFNHLTIARNSVS</sequence>
<dbReference type="SMART" id="SM00710">
    <property type="entry name" value="PbH1"/>
    <property type="match status" value="6"/>
</dbReference>
<dbReference type="RefSeq" id="WP_121644462.1">
    <property type="nucleotide sequence ID" value="NZ_RCWN01000001.1"/>
</dbReference>
<dbReference type="InterPro" id="IPR022388">
    <property type="entry name" value="CHP03808"/>
</dbReference>
<dbReference type="NCBIfam" id="TIGR03807">
    <property type="entry name" value="RR_fam_repeat"/>
    <property type="match status" value="1"/>
</dbReference>
<reference evidence="3 4" key="1">
    <citation type="submission" date="2018-10" db="EMBL/GenBank/DDBJ databases">
        <title>Notoacmeibacter sp. M2BS9Y-3-1, whole genome shotgun sequence.</title>
        <authorList>
            <person name="Tuo L."/>
        </authorList>
    </citation>
    <scope>NUCLEOTIDE SEQUENCE [LARGE SCALE GENOMIC DNA]</scope>
    <source>
        <strain evidence="3 4">M2BS9Y-3-1</strain>
    </source>
</reference>
<name>A0A3L7JAN0_9HYPH</name>
<dbReference type="EMBL" id="RCWN01000001">
    <property type="protein sequence ID" value="RLQ87494.1"/>
    <property type="molecule type" value="Genomic_DNA"/>
</dbReference>
<organism evidence="3 4">
    <name type="scientific">Notoacmeibacter ruber</name>
    <dbReference type="NCBI Taxonomy" id="2670375"/>
    <lineage>
        <taxon>Bacteria</taxon>
        <taxon>Pseudomonadati</taxon>
        <taxon>Pseudomonadota</taxon>
        <taxon>Alphaproteobacteria</taxon>
        <taxon>Hyphomicrobiales</taxon>
        <taxon>Notoacmeibacteraceae</taxon>
        <taxon>Notoacmeibacter</taxon>
    </lineage>
</organism>
<accession>A0A3L7JAN0</accession>
<evidence type="ECO:0000313" key="4">
    <source>
        <dbReference type="Proteomes" id="UP000281094"/>
    </source>
</evidence>
<feature type="domain" description="Right handed beta helix" evidence="2">
    <location>
        <begin position="138"/>
        <end position="233"/>
    </location>
</feature>
<keyword evidence="1" id="KW-0677">Repeat</keyword>
<dbReference type="PANTHER" id="PTHR22990:SF15">
    <property type="entry name" value="F-BOX ONLY PROTEIN 10"/>
    <property type="match status" value="1"/>
</dbReference>
<keyword evidence="4" id="KW-1185">Reference proteome</keyword>
<evidence type="ECO:0000256" key="1">
    <source>
        <dbReference type="ARBA" id="ARBA00022737"/>
    </source>
</evidence>
<dbReference type="InterPro" id="IPR011050">
    <property type="entry name" value="Pectin_lyase_fold/virulence"/>
</dbReference>
<dbReference type="InterPro" id="IPR012334">
    <property type="entry name" value="Pectin_lyas_fold"/>
</dbReference>
<dbReference type="Proteomes" id="UP000281094">
    <property type="component" value="Unassembled WGS sequence"/>
</dbReference>
<dbReference type="InterPro" id="IPR039448">
    <property type="entry name" value="Beta_helix"/>
</dbReference>
<dbReference type="NCBIfam" id="TIGR03808">
    <property type="entry name" value="RR_plus_rpt_1"/>
    <property type="match status" value="1"/>
</dbReference>
<dbReference type="Gene3D" id="2.160.20.10">
    <property type="entry name" value="Single-stranded right-handed beta-helix, Pectin lyase-like"/>
    <property type="match status" value="1"/>
</dbReference>
<dbReference type="AlphaFoldDB" id="A0A3L7JAN0"/>
<dbReference type="SUPFAM" id="SSF51126">
    <property type="entry name" value="Pectin lyase-like"/>
    <property type="match status" value="1"/>
</dbReference>
<proteinExistence type="predicted"/>
<evidence type="ECO:0000313" key="3">
    <source>
        <dbReference type="EMBL" id="RLQ87494.1"/>
    </source>
</evidence>
<dbReference type="InterPro" id="IPR022444">
    <property type="entry name" value="Cofactor-bd_rpt"/>
</dbReference>
<protein>
    <submittedName>
        <fullName evidence="3">TIGR03808 family TAT-translocated repetitive protein</fullName>
    </submittedName>
</protein>
<dbReference type="Pfam" id="PF13229">
    <property type="entry name" value="Beta_helix"/>
    <property type="match status" value="1"/>
</dbReference>
<gene>
    <name evidence="3" type="ORF">D8780_04015</name>
</gene>
<comment type="caution">
    <text evidence="3">The sequence shown here is derived from an EMBL/GenBank/DDBJ whole genome shotgun (WGS) entry which is preliminary data.</text>
</comment>
<dbReference type="PANTHER" id="PTHR22990">
    <property type="entry name" value="F-BOX ONLY PROTEIN"/>
    <property type="match status" value="1"/>
</dbReference>